<evidence type="ECO:0000259" key="7">
    <source>
        <dbReference type="PROSITE" id="PS50109"/>
    </source>
</evidence>
<evidence type="ECO:0000256" key="6">
    <source>
        <dbReference type="SAM" id="Coils"/>
    </source>
</evidence>
<dbReference type="CDD" id="cd00130">
    <property type="entry name" value="PAS"/>
    <property type="match status" value="2"/>
</dbReference>
<dbReference type="SMART" id="SM00387">
    <property type="entry name" value="HATPase_c"/>
    <property type="match status" value="1"/>
</dbReference>
<dbReference type="Gene3D" id="3.30.565.10">
    <property type="entry name" value="Histidine kinase-like ATPase, C-terminal domain"/>
    <property type="match status" value="1"/>
</dbReference>
<dbReference type="InterPro" id="IPR001610">
    <property type="entry name" value="PAC"/>
</dbReference>
<proteinExistence type="predicted"/>
<dbReference type="PROSITE" id="PS50113">
    <property type="entry name" value="PAC"/>
    <property type="match status" value="2"/>
</dbReference>
<dbReference type="Pfam" id="PF13426">
    <property type="entry name" value="PAS_9"/>
    <property type="match status" value="2"/>
</dbReference>
<dbReference type="SMART" id="SM00091">
    <property type="entry name" value="PAS"/>
    <property type="match status" value="2"/>
</dbReference>
<dbReference type="InterPro" id="IPR052162">
    <property type="entry name" value="Sensor_kinase/Photoreceptor"/>
</dbReference>
<dbReference type="Gene3D" id="1.10.287.130">
    <property type="match status" value="1"/>
</dbReference>
<dbReference type="SMART" id="SM00065">
    <property type="entry name" value="GAF"/>
    <property type="match status" value="1"/>
</dbReference>
<dbReference type="PANTHER" id="PTHR43304">
    <property type="entry name" value="PHYTOCHROME-LIKE PROTEIN CPH1"/>
    <property type="match status" value="1"/>
</dbReference>
<dbReference type="SMART" id="SM00388">
    <property type="entry name" value="HisKA"/>
    <property type="match status" value="1"/>
</dbReference>
<gene>
    <name evidence="10" type="ORF">RQM59_02195</name>
</gene>
<dbReference type="PROSITE" id="PS50112">
    <property type="entry name" value="PAS"/>
    <property type="match status" value="2"/>
</dbReference>
<evidence type="ECO:0000256" key="4">
    <source>
        <dbReference type="ARBA" id="ARBA00022679"/>
    </source>
</evidence>
<evidence type="ECO:0000256" key="5">
    <source>
        <dbReference type="ARBA" id="ARBA00022777"/>
    </source>
</evidence>
<keyword evidence="5" id="KW-0418">Kinase</keyword>
<dbReference type="InterPro" id="IPR003661">
    <property type="entry name" value="HisK_dim/P_dom"/>
</dbReference>
<keyword evidence="11" id="KW-1185">Reference proteome</keyword>
<feature type="coiled-coil region" evidence="6">
    <location>
        <begin position="6"/>
        <end position="40"/>
    </location>
</feature>
<evidence type="ECO:0000259" key="8">
    <source>
        <dbReference type="PROSITE" id="PS50112"/>
    </source>
</evidence>
<evidence type="ECO:0000313" key="11">
    <source>
        <dbReference type="Proteomes" id="UP001257277"/>
    </source>
</evidence>
<comment type="catalytic activity">
    <reaction evidence="1">
        <text>ATP + protein L-histidine = ADP + protein N-phospho-L-histidine.</text>
        <dbReference type="EC" id="2.7.13.3"/>
    </reaction>
</comment>
<dbReference type="SMART" id="SM00086">
    <property type="entry name" value="PAC"/>
    <property type="match status" value="2"/>
</dbReference>
<evidence type="ECO:0000259" key="9">
    <source>
        <dbReference type="PROSITE" id="PS50113"/>
    </source>
</evidence>
<comment type="caution">
    <text evidence="10">The sequence shown here is derived from an EMBL/GenBank/DDBJ whole genome shotgun (WGS) entry which is preliminary data.</text>
</comment>
<feature type="domain" description="Histidine kinase" evidence="7">
    <location>
        <begin position="492"/>
        <end position="699"/>
    </location>
</feature>
<organism evidence="10 11">
    <name type="scientific">Asprobacillus argus</name>
    <dbReference type="NCBI Taxonomy" id="3076534"/>
    <lineage>
        <taxon>Bacteria</taxon>
        <taxon>Pseudomonadati</taxon>
        <taxon>Bacteroidota</taxon>
        <taxon>Flavobacteriia</taxon>
        <taxon>Flavobacteriales</taxon>
        <taxon>Flavobacteriaceae</taxon>
        <taxon>Asprobacillus</taxon>
    </lineage>
</organism>
<dbReference type="Pfam" id="PF02518">
    <property type="entry name" value="HATPase_c"/>
    <property type="match status" value="1"/>
</dbReference>
<dbReference type="SUPFAM" id="SSF47384">
    <property type="entry name" value="Homodimeric domain of signal transducing histidine kinase"/>
    <property type="match status" value="1"/>
</dbReference>
<dbReference type="Gene3D" id="3.30.450.20">
    <property type="entry name" value="PAS domain"/>
    <property type="match status" value="2"/>
</dbReference>
<dbReference type="Gene3D" id="3.30.450.40">
    <property type="match status" value="1"/>
</dbReference>
<keyword evidence="3" id="KW-0597">Phosphoprotein</keyword>
<dbReference type="Pfam" id="PF00512">
    <property type="entry name" value="HisKA"/>
    <property type="match status" value="1"/>
</dbReference>
<keyword evidence="4" id="KW-0808">Transferase</keyword>
<sequence>MQNPKLNILEKALAREKKARKEAEKILEEKSLELYEKREELVSINENLAKVIDQKTIEFKGIFDNIIDSYILMDLHGNVLKMNKPAVKFFGFDIKKERFNVTDIIYEEDYEYAYESFYRLISQGHFSDYQARIYTKSREIKWVQINSSIVTDTEGIPTFAHGIVRDITEAKEQQVAFEEQKQQLDAIVDYSSLGIALSAEDGSFLKTNNAFQKLLGYNQDEFFELKIADISLREDEKVTKENLTKLSKGEIEHFTINKRYRAKSGKVIWAKTSVAAVRNADRSIRFRVALIEDITEELKKGALLEALNNLMSSILGKTNIYEIAWEITQKTIGLLGFEDCVIYLLDKEKRELAQIAAYGDKVSSEKEVLNSMKIPLGGGIVGTVAKTGNPEIIPDTSKDKRYIIDDKMRYSEISVPIIADGEIIGVIDSEHTSKNFFTKDHLETLKTIAGLAATQLKNALSLRLREEAEKQKEILLKDLTKSNQELNDFAHVVSHDLKSPLRSMNALVSWLQEDCSDSSNEDIDTNFNLLLKKIDRMDLLINGILSYASVDKVEKKDKPIDLEVLVRDLLDTIHVPDHIQIEFKAKLPVVKADSFKMIQLFQNLLSNAIKYSDKERGEISIDCISKKHEWEFQIKDNGMGISEKYYEKIFKVFQVLEESEESSGVGLSIVKKIIAFYNGKIWLESKLKQGTTFFFTLPK</sequence>
<dbReference type="InterPro" id="IPR035965">
    <property type="entry name" value="PAS-like_dom_sf"/>
</dbReference>
<dbReference type="EMBL" id="JAVTTO010000001">
    <property type="protein sequence ID" value="MDT7831170.1"/>
    <property type="molecule type" value="Genomic_DNA"/>
</dbReference>
<dbReference type="SUPFAM" id="SSF55781">
    <property type="entry name" value="GAF domain-like"/>
    <property type="match status" value="1"/>
</dbReference>
<evidence type="ECO:0000256" key="3">
    <source>
        <dbReference type="ARBA" id="ARBA00022553"/>
    </source>
</evidence>
<feature type="domain" description="PAC" evidence="9">
    <location>
        <begin position="127"/>
        <end position="179"/>
    </location>
</feature>
<protein>
    <recommendedName>
        <fullName evidence="2">histidine kinase</fullName>
        <ecNumber evidence="2">2.7.13.3</ecNumber>
    </recommendedName>
</protein>
<dbReference type="InterPro" id="IPR036097">
    <property type="entry name" value="HisK_dim/P_sf"/>
</dbReference>
<dbReference type="PROSITE" id="PS50109">
    <property type="entry name" value="HIS_KIN"/>
    <property type="match status" value="1"/>
</dbReference>
<dbReference type="PRINTS" id="PR00344">
    <property type="entry name" value="BCTRLSENSOR"/>
</dbReference>
<evidence type="ECO:0000256" key="2">
    <source>
        <dbReference type="ARBA" id="ARBA00012438"/>
    </source>
</evidence>
<dbReference type="SUPFAM" id="SSF55785">
    <property type="entry name" value="PYP-like sensor domain (PAS domain)"/>
    <property type="match status" value="2"/>
</dbReference>
<dbReference type="Pfam" id="PF13185">
    <property type="entry name" value="GAF_2"/>
    <property type="match status" value="1"/>
</dbReference>
<dbReference type="Proteomes" id="UP001257277">
    <property type="component" value="Unassembled WGS sequence"/>
</dbReference>
<dbReference type="EC" id="2.7.13.3" evidence="2"/>
<feature type="domain" description="PAS" evidence="8">
    <location>
        <begin position="180"/>
        <end position="250"/>
    </location>
</feature>
<dbReference type="InterPro" id="IPR004358">
    <property type="entry name" value="Sig_transdc_His_kin-like_C"/>
</dbReference>
<feature type="domain" description="PAC" evidence="9">
    <location>
        <begin position="254"/>
        <end position="306"/>
    </location>
</feature>
<dbReference type="SUPFAM" id="SSF55874">
    <property type="entry name" value="ATPase domain of HSP90 chaperone/DNA topoisomerase II/histidine kinase"/>
    <property type="match status" value="1"/>
</dbReference>
<dbReference type="NCBIfam" id="TIGR00229">
    <property type="entry name" value="sensory_box"/>
    <property type="match status" value="2"/>
</dbReference>
<keyword evidence="6" id="KW-0175">Coiled coil</keyword>
<dbReference type="InterPro" id="IPR000700">
    <property type="entry name" value="PAS-assoc_C"/>
</dbReference>
<dbReference type="InterPro" id="IPR036890">
    <property type="entry name" value="HATPase_C_sf"/>
</dbReference>
<dbReference type="InterPro" id="IPR005467">
    <property type="entry name" value="His_kinase_dom"/>
</dbReference>
<dbReference type="PANTHER" id="PTHR43304:SF1">
    <property type="entry name" value="PAC DOMAIN-CONTAINING PROTEIN"/>
    <property type="match status" value="1"/>
</dbReference>
<name>A0ABU3LBS1_9FLAO</name>
<evidence type="ECO:0000313" key="10">
    <source>
        <dbReference type="EMBL" id="MDT7831170.1"/>
    </source>
</evidence>
<dbReference type="InterPro" id="IPR003594">
    <property type="entry name" value="HATPase_dom"/>
</dbReference>
<dbReference type="InterPro" id="IPR000014">
    <property type="entry name" value="PAS"/>
</dbReference>
<reference evidence="10 11" key="1">
    <citation type="submission" date="2023-09" db="EMBL/GenBank/DDBJ databases">
        <title>Novel taxa isolated from Blanes Bay.</title>
        <authorList>
            <person name="Rey-Velasco X."/>
            <person name="Lucena T."/>
        </authorList>
    </citation>
    <scope>NUCLEOTIDE SEQUENCE [LARGE SCALE GENOMIC DNA]</scope>
    <source>
        <strain evidence="10 11">S356</strain>
    </source>
</reference>
<accession>A0ABU3LBS1</accession>
<dbReference type="InterPro" id="IPR003018">
    <property type="entry name" value="GAF"/>
</dbReference>
<feature type="domain" description="PAS" evidence="8">
    <location>
        <begin position="55"/>
        <end position="124"/>
    </location>
</feature>
<evidence type="ECO:0000256" key="1">
    <source>
        <dbReference type="ARBA" id="ARBA00000085"/>
    </source>
</evidence>
<dbReference type="CDD" id="cd00082">
    <property type="entry name" value="HisKA"/>
    <property type="match status" value="1"/>
</dbReference>
<dbReference type="RefSeq" id="WP_349240422.1">
    <property type="nucleotide sequence ID" value="NZ_JAVTTO010000001.1"/>
</dbReference>
<dbReference type="InterPro" id="IPR029016">
    <property type="entry name" value="GAF-like_dom_sf"/>
</dbReference>